<protein>
    <submittedName>
        <fullName evidence="2">Uncharacterized protein</fullName>
    </submittedName>
</protein>
<evidence type="ECO:0000313" key="2">
    <source>
        <dbReference type="EMBL" id="NRT58007.1"/>
    </source>
</evidence>
<dbReference type="EMBL" id="JABSNM010000021">
    <property type="protein sequence ID" value="NRT58007.1"/>
    <property type="molecule type" value="Genomic_DNA"/>
</dbReference>
<reference evidence="2 3" key="1">
    <citation type="submission" date="2020-05" db="EMBL/GenBank/DDBJ databases">
        <title>Genomic Encyclopedia of Type Strains, Phase IV (KMG-V): Genome sequencing to study the core and pangenomes of soil and plant-associated prokaryotes.</title>
        <authorList>
            <person name="Whitman W."/>
        </authorList>
    </citation>
    <scope>NUCLEOTIDE SEQUENCE [LARGE SCALE GENOMIC DNA]</scope>
    <source>
        <strain evidence="2 3">C29</strain>
    </source>
</reference>
<organism evidence="2 3">
    <name type="scientific">Sphaerotilus uruguayifluvii</name>
    <dbReference type="NCBI Taxonomy" id="2735897"/>
    <lineage>
        <taxon>Bacteria</taxon>
        <taxon>Pseudomonadati</taxon>
        <taxon>Pseudomonadota</taxon>
        <taxon>Betaproteobacteria</taxon>
        <taxon>Burkholderiales</taxon>
        <taxon>Sphaerotilaceae</taxon>
        <taxon>Sphaerotilus</taxon>
    </lineage>
</organism>
<evidence type="ECO:0000313" key="3">
    <source>
        <dbReference type="Proteomes" id="UP001516061"/>
    </source>
</evidence>
<evidence type="ECO:0000256" key="1">
    <source>
        <dbReference type="SAM" id="MobiDB-lite"/>
    </source>
</evidence>
<dbReference type="RefSeq" id="WP_173807025.1">
    <property type="nucleotide sequence ID" value="NZ_JABSNM010000021.1"/>
</dbReference>
<dbReference type="Proteomes" id="UP001516061">
    <property type="component" value="Unassembled WGS sequence"/>
</dbReference>
<sequence>MSATNTTSPAPAEAAAWPARSSVAAPRNLRRLAALLEDDCLKPDAGDHIAEAAEALRELSEPHDTAPDGTLAALAHLLRVLESDALSMRETLAKATPTALTDVVGDALALMSWRLDFAAKLAGGPDLHQMPDEERLLPGSALALLDASAAAAGGAA</sequence>
<accession>A0ABX2G6S2</accession>
<name>A0ABX2G6S2_9BURK</name>
<comment type="caution">
    <text evidence="2">The sequence shown here is derived from an EMBL/GenBank/DDBJ whole genome shotgun (WGS) entry which is preliminary data.</text>
</comment>
<proteinExistence type="predicted"/>
<feature type="region of interest" description="Disordered" evidence="1">
    <location>
        <begin position="1"/>
        <end position="20"/>
    </location>
</feature>
<keyword evidence="3" id="KW-1185">Reference proteome</keyword>
<gene>
    <name evidence="2" type="ORF">HNQ01_003770</name>
</gene>